<accession>A0A9N8ZSV8</accession>
<dbReference type="OrthoDB" id="2438105at2759"/>
<sequence length="112" mass="13471">MSDRVILWIKELQDYLKDLYKLFGDELADAEHELSITDLKNFHESLHTRIENALNSFIKWMETWVHLPLYVCYLSSESETEFAYLSKGHPTTFRLLEMLLQHDFLKHLWILI</sequence>
<keyword evidence="2" id="KW-1185">Reference proteome</keyword>
<name>A0A9N8ZSV8_9GLOM</name>
<dbReference type="Proteomes" id="UP000789405">
    <property type="component" value="Unassembled WGS sequence"/>
</dbReference>
<protein>
    <submittedName>
        <fullName evidence="1">9368_t:CDS:1</fullName>
    </submittedName>
</protein>
<comment type="caution">
    <text evidence="1">The sequence shown here is derived from an EMBL/GenBank/DDBJ whole genome shotgun (WGS) entry which is preliminary data.</text>
</comment>
<dbReference type="AlphaFoldDB" id="A0A9N8ZSV8"/>
<dbReference type="EMBL" id="CAJVPY010001066">
    <property type="protein sequence ID" value="CAG8505689.1"/>
    <property type="molecule type" value="Genomic_DNA"/>
</dbReference>
<organism evidence="1 2">
    <name type="scientific">Dentiscutata erythropus</name>
    <dbReference type="NCBI Taxonomy" id="1348616"/>
    <lineage>
        <taxon>Eukaryota</taxon>
        <taxon>Fungi</taxon>
        <taxon>Fungi incertae sedis</taxon>
        <taxon>Mucoromycota</taxon>
        <taxon>Glomeromycotina</taxon>
        <taxon>Glomeromycetes</taxon>
        <taxon>Diversisporales</taxon>
        <taxon>Gigasporaceae</taxon>
        <taxon>Dentiscutata</taxon>
    </lineage>
</organism>
<evidence type="ECO:0000313" key="1">
    <source>
        <dbReference type="EMBL" id="CAG8505689.1"/>
    </source>
</evidence>
<evidence type="ECO:0000313" key="2">
    <source>
        <dbReference type="Proteomes" id="UP000789405"/>
    </source>
</evidence>
<gene>
    <name evidence="1" type="ORF">DERYTH_LOCUS3127</name>
</gene>
<reference evidence="1" key="1">
    <citation type="submission" date="2021-06" db="EMBL/GenBank/DDBJ databases">
        <authorList>
            <person name="Kallberg Y."/>
            <person name="Tangrot J."/>
            <person name="Rosling A."/>
        </authorList>
    </citation>
    <scope>NUCLEOTIDE SEQUENCE</scope>
    <source>
        <strain evidence="1">MA453B</strain>
    </source>
</reference>
<proteinExistence type="predicted"/>